<keyword evidence="6 8" id="KW-0472">Membrane</keyword>
<feature type="transmembrane region" description="Helical" evidence="8">
    <location>
        <begin position="467"/>
        <end position="492"/>
    </location>
</feature>
<feature type="compositionally biased region" description="Basic and acidic residues" evidence="7">
    <location>
        <begin position="16"/>
        <end position="25"/>
    </location>
</feature>
<name>A0A9P8IGC7_9PEZI</name>
<dbReference type="SUPFAM" id="SSF103473">
    <property type="entry name" value="MFS general substrate transporter"/>
    <property type="match status" value="1"/>
</dbReference>
<proteinExistence type="inferred from homology"/>
<dbReference type="GO" id="GO:0016020">
    <property type="term" value="C:membrane"/>
    <property type="evidence" value="ECO:0007669"/>
    <property type="project" value="UniProtKB-SubCell"/>
</dbReference>
<protein>
    <submittedName>
        <fullName evidence="9">Uncharacterized protein</fullName>
    </submittedName>
</protein>
<comment type="caution">
    <text evidence="9">The sequence shown here is derived from an EMBL/GenBank/DDBJ whole genome shotgun (WGS) entry which is preliminary data.</text>
</comment>
<evidence type="ECO:0000256" key="4">
    <source>
        <dbReference type="ARBA" id="ARBA00022692"/>
    </source>
</evidence>
<organism evidence="9 10">
    <name type="scientific">Glutinoglossum americanum</name>
    <dbReference type="NCBI Taxonomy" id="1670608"/>
    <lineage>
        <taxon>Eukaryota</taxon>
        <taxon>Fungi</taxon>
        <taxon>Dikarya</taxon>
        <taxon>Ascomycota</taxon>
        <taxon>Pezizomycotina</taxon>
        <taxon>Geoglossomycetes</taxon>
        <taxon>Geoglossales</taxon>
        <taxon>Geoglossaceae</taxon>
        <taxon>Glutinoglossum</taxon>
    </lineage>
</organism>
<dbReference type="PRINTS" id="PR00171">
    <property type="entry name" value="SUGRTRNSPORT"/>
</dbReference>
<dbReference type="OrthoDB" id="5290825at2759"/>
<dbReference type="InterPro" id="IPR005829">
    <property type="entry name" value="Sugar_transporter_CS"/>
</dbReference>
<dbReference type="AlphaFoldDB" id="A0A9P8IGC7"/>
<dbReference type="InterPro" id="IPR036259">
    <property type="entry name" value="MFS_trans_sf"/>
</dbReference>
<dbReference type="InterPro" id="IPR003663">
    <property type="entry name" value="Sugar/inositol_transpt"/>
</dbReference>
<keyword evidence="3" id="KW-0813">Transport</keyword>
<feature type="transmembrane region" description="Helical" evidence="8">
    <location>
        <begin position="499"/>
        <end position="521"/>
    </location>
</feature>
<dbReference type="PANTHER" id="PTHR48020">
    <property type="entry name" value="PROTON MYO-INOSITOL COTRANSPORTER"/>
    <property type="match status" value="1"/>
</dbReference>
<keyword evidence="5 8" id="KW-1133">Transmembrane helix</keyword>
<dbReference type="GO" id="GO:0015798">
    <property type="term" value="P:myo-inositol transport"/>
    <property type="evidence" value="ECO:0007669"/>
    <property type="project" value="UniProtKB-ARBA"/>
</dbReference>
<feature type="region of interest" description="Disordered" evidence="7">
    <location>
        <begin position="13"/>
        <end position="113"/>
    </location>
</feature>
<evidence type="ECO:0000256" key="5">
    <source>
        <dbReference type="ARBA" id="ARBA00022989"/>
    </source>
</evidence>
<feature type="compositionally biased region" description="Pro residues" evidence="7">
    <location>
        <begin position="95"/>
        <end position="106"/>
    </location>
</feature>
<feature type="compositionally biased region" description="Basic and acidic residues" evidence="7">
    <location>
        <begin position="59"/>
        <end position="70"/>
    </location>
</feature>
<evidence type="ECO:0000256" key="8">
    <source>
        <dbReference type="SAM" id="Phobius"/>
    </source>
</evidence>
<feature type="compositionally biased region" description="Pro residues" evidence="7">
    <location>
        <begin position="73"/>
        <end position="86"/>
    </location>
</feature>
<evidence type="ECO:0000256" key="3">
    <source>
        <dbReference type="ARBA" id="ARBA00022448"/>
    </source>
</evidence>
<keyword evidence="4 8" id="KW-0812">Transmembrane</keyword>
<dbReference type="Gene3D" id="1.20.1250.20">
    <property type="entry name" value="MFS general substrate transporter like domains"/>
    <property type="match status" value="2"/>
</dbReference>
<dbReference type="GO" id="GO:0015791">
    <property type="term" value="P:polyol transmembrane transport"/>
    <property type="evidence" value="ECO:0007669"/>
    <property type="project" value="UniProtKB-ARBA"/>
</dbReference>
<reference evidence="9" key="1">
    <citation type="submission" date="2021-03" db="EMBL/GenBank/DDBJ databases">
        <title>Comparative genomics and phylogenomic investigation of the class Geoglossomycetes provide insights into ecological specialization and systematics.</title>
        <authorList>
            <person name="Melie T."/>
            <person name="Pirro S."/>
            <person name="Miller A.N."/>
            <person name="Quandt A."/>
        </authorList>
    </citation>
    <scope>NUCLEOTIDE SEQUENCE</scope>
    <source>
        <strain evidence="9">GBOQ0MN5Z8</strain>
    </source>
</reference>
<evidence type="ECO:0000313" key="10">
    <source>
        <dbReference type="Proteomes" id="UP000698800"/>
    </source>
</evidence>
<evidence type="ECO:0000256" key="1">
    <source>
        <dbReference type="ARBA" id="ARBA00004141"/>
    </source>
</evidence>
<evidence type="ECO:0000256" key="7">
    <source>
        <dbReference type="SAM" id="MobiDB-lite"/>
    </source>
</evidence>
<sequence>MAAIIRKRLAYLRADQQTRNDREIEMADNVDPGGQADNTGRHTGVRPNGSDGILEDQDPQPRRGPDEYVHPHFPTPHPTPPNTPPNHPKERPSPQKSPPTNLPPHPPRIRNPFEDDTAAELMSKVDRLVTELNWPARDLSLLRLGAILAKHPRADLAYPKPPPTEDSETEHITDIIERDRDVYGELRPIDPDEAEHVMNERLNRWKQPRALYFTIGWDQTGVNSANLTWPFDLHIPTDNCILRNSTTPALPSFSGCPEGYGDNPHSARNFWLFGLINAAPYLSAAIIKTWQELLLCRFLLGLGMGAKATTVPIFAAESAPAQIRGALVMSWQMWRLFGQPSCLQGSGTSVAFTTRICLRPSGSIGYGNISMPRGRYMKAYDSLCRLRNSRLQAARDLFYVRQQLLNEEERLGSDSLYWNRLKSLFTKERVRRATLAAFVVMIAQQMCGINIAVFYSSTIFKEAGASYRSALLASFGFGLVNFVFAFPALITIDRWGRRTLLLFTFPNMAWTLLAAGLCFFIKGTKGAHLGLVTFFIYLFDIFYSPGEGPVPFTYSAEAFPLYYRVLFVPETKLKTLEDLDGVFNVSTRKFAKHQVYEQLPYWWKGVTGRERERPEPLYTVGNLQTA</sequence>
<dbReference type="PANTHER" id="PTHR48020:SF4">
    <property type="entry name" value="SYMPORT, PUTATIVE (AFU_ORTHOLOGUE AFUA_3G11790)-RELATED"/>
    <property type="match status" value="1"/>
</dbReference>
<comment type="similarity">
    <text evidence="2">Belongs to the major facilitator superfamily. Sugar transporter (TC 2.A.1.1) family.</text>
</comment>
<evidence type="ECO:0000313" key="9">
    <source>
        <dbReference type="EMBL" id="KAH0545422.1"/>
    </source>
</evidence>
<dbReference type="EMBL" id="JAGHQL010000006">
    <property type="protein sequence ID" value="KAH0545422.1"/>
    <property type="molecule type" value="Genomic_DNA"/>
</dbReference>
<dbReference type="InterPro" id="IPR050814">
    <property type="entry name" value="Myo-inositol_Transporter"/>
</dbReference>
<dbReference type="Pfam" id="PF00083">
    <property type="entry name" value="Sugar_tr"/>
    <property type="match status" value="2"/>
</dbReference>
<comment type="subcellular location">
    <subcellularLocation>
        <location evidence="1">Membrane</location>
        <topology evidence="1">Multi-pass membrane protein</topology>
    </subcellularLocation>
</comment>
<dbReference type="InterPro" id="IPR005828">
    <property type="entry name" value="MFS_sugar_transport-like"/>
</dbReference>
<dbReference type="Proteomes" id="UP000698800">
    <property type="component" value="Unassembled WGS sequence"/>
</dbReference>
<dbReference type="PROSITE" id="PS00217">
    <property type="entry name" value="SUGAR_TRANSPORT_2"/>
    <property type="match status" value="1"/>
</dbReference>
<evidence type="ECO:0000256" key="2">
    <source>
        <dbReference type="ARBA" id="ARBA00010992"/>
    </source>
</evidence>
<evidence type="ECO:0000256" key="6">
    <source>
        <dbReference type="ARBA" id="ARBA00023136"/>
    </source>
</evidence>
<keyword evidence="10" id="KW-1185">Reference proteome</keyword>
<feature type="transmembrane region" description="Helical" evidence="8">
    <location>
        <begin position="433"/>
        <end position="455"/>
    </location>
</feature>
<gene>
    <name evidence="9" type="ORF">FGG08_000563</name>
</gene>
<accession>A0A9P8IGC7</accession>
<dbReference type="GO" id="GO:0022857">
    <property type="term" value="F:transmembrane transporter activity"/>
    <property type="evidence" value="ECO:0007669"/>
    <property type="project" value="InterPro"/>
</dbReference>